<feature type="region of interest" description="Disordered" evidence="1">
    <location>
        <begin position="1"/>
        <end position="49"/>
    </location>
</feature>
<protein>
    <submittedName>
        <fullName evidence="2">Uncharacterized protein</fullName>
    </submittedName>
</protein>
<gene>
    <name evidence="2" type="ORF">BDD43_0728</name>
</gene>
<dbReference type="RefSeq" id="WP_121196399.1">
    <property type="nucleotide sequence ID" value="NZ_RBKU01000001.1"/>
</dbReference>
<keyword evidence="3" id="KW-1185">Reference proteome</keyword>
<comment type="caution">
    <text evidence="2">The sequence shown here is derived from an EMBL/GenBank/DDBJ whole genome shotgun (WGS) entry which is preliminary data.</text>
</comment>
<dbReference type="OrthoDB" id="709892at2"/>
<accession>A0A495IX40</accession>
<evidence type="ECO:0000313" key="2">
    <source>
        <dbReference type="EMBL" id="RKR80604.1"/>
    </source>
</evidence>
<reference evidence="2 3" key="1">
    <citation type="submission" date="2018-10" db="EMBL/GenBank/DDBJ databases">
        <title>Genomic Encyclopedia of Archaeal and Bacterial Type Strains, Phase II (KMG-II): from individual species to whole genera.</title>
        <authorList>
            <person name="Goeker M."/>
        </authorList>
    </citation>
    <scope>NUCLEOTIDE SEQUENCE [LARGE SCALE GENOMIC DNA]</scope>
    <source>
        <strain evidence="2 3">DSM 18602</strain>
    </source>
</reference>
<dbReference type="EMBL" id="RBKU01000001">
    <property type="protein sequence ID" value="RKR80604.1"/>
    <property type="molecule type" value="Genomic_DNA"/>
</dbReference>
<dbReference type="Proteomes" id="UP000268007">
    <property type="component" value="Unassembled WGS sequence"/>
</dbReference>
<name>A0A495IX40_9SPHI</name>
<evidence type="ECO:0000313" key="3">
    <source>
        <dbReference type="Proteomes" id="UP000268007"/>
    </source>
</evidence>
<evidence type="ECO:0000256" key="1">
    <source>
        <dbReference type="SAM" id="MobiDB-lite"/>
    </source>
</evidence>
<proteinExistence type="predicted"/>
<organism evidence="2 3">
    <name type="scientific">Mucilaginibacter gracilis</name>
    <dbReference type="NCBI Taxonomy" id="423350"/>
    <lineage>
        <taxon>Bacteria</taxon>
        <taxon>Pseudomonadati</taxon>
        <taxon>Bacteroidota</taxon>
        <taxon>Sphingobacteriia</taxon>
        <taxon>Sphingobacteriales</taxon>
        <taxon>Sphingobacteriaceae</taxon>
        <taxon>Mucilaginibacter</taxon>
    </lineage>
</organism>
<dbReference type="AlphaFoldDB" id="A0A495IX40"/>
<sequence>MSEMKNLAEQLRNQIAKPATNQPPAKTRPKENKTITPENNSPPPIPDLIKQLLDYDNSDHKSMVHVRFDAQTAQTLAHFKMATGVEVTRLVAYAVRQFTKQHPEIREIIKEYFKNLEL</sequence>